<keyword evidence="2 5" id="KW-0689">Ribosomal protein</keyword>
<dbReference type="NCBIfam" id="TIGR01031">
    <property type="entry name" value="rpmF_bact"/>
    <property type="match status" value="1"/>
</dbReference>
<comment type="caution">
    <text evidence="7">The sequence shown here is derived from an EMBL/GenBank/DDBJ whole genome shotgun (WGS) entry which is preliminary data.</text>
</comment>
<proteinExistence type="inferred from homology"/>
<evidence type="ECO:0000256" key="4">
    <source>
        <dbReference type="ARBA" id="ARBA00035178"/>
    </source>
</evidence>
<feature type="region of interest" description="Disordered" evidence="6">
    <location>
        <begin position="62"/>
        <end position="90"/>
    </location>
</feature>
<dbReference type="GO" id="GO:0015934">
    <property type="term" value="C:large ribosomal subunit"/>
    <property type="evidence" value="ECO:0007669"/>
    <property type="project" value="InterPro"/>
</dbReference>
<dbReference type="PANTHER" id="PTHR35534">
    <property type="entry name" value="50S RIBOSOMAL PROTEIN L32"/>
    <property type="match status" value="1"/>
</dbReference>
<comment type="similarity">
    <text evidence="1 5">Belongs to the bacterial ribosomal protein bL32 family.</text>
</comment>
<dbReference type="HAMAP" id="MF_00340">
    <property type="entry name" value="Ribosomal_bL32"/>
    <property type="match status" value="1"/>
</dbReference>
<dbReference type="SUPFAM" id="SSF57829">
    <property type="entry name" value="Zn-binding ribosomal proteins"/>
    <property type="match status" value="1"/>
</dbReference>
<evidence type="ECO:0000256" key="6">
    <source>
        <dbReference type="SAM" id="MobiDB-lite"/>
    </source>
</evidence>
<dbReference type="Pfam" id="PF01783">
    <property type="entry name" value="Ribosomal_L32p"/>
    <property type="match status" value="1"/>
</dbReference>
<dbReference type="InterPro" id="IPR011332">
    <property type="entry name" value="Ribosomal_zn-bd"/>
</dbReference>
<accession>A0A1F6D859</accession>
<evidence type="ECO:0000256" key="5">
    <source>
        <dbReference type="HAMAP-Rule" id="MF_00340"/>
    </source>
</evidence>
<dbReference type="GO" id="GO:0003735">
    <property type="term" value="F:structural constituent of ribosome"/>
    <property type="evidence" value="ECO:0007669"/>
    <property type="project" value="InterPro"/>
</dbReference>
<evidence type="ECO:0000313" key="8">
    <source>
        <dbReference type="Proteomes" id="UP000177958"/>
    </source>
</evidence>
<evidence type="ECO:0000256" key="3">
    <source>
        <dbReference type="ARBA" id="ARBA00023274"/>
    </source>
</evidence>
<name>A0A1F6D859_9BACT</name>
<gene>
    <name evidence="5" type="primary">rpmF</name>
    <name evidence="7" type="ORF">A2853_01585</name>
</gene>
<feature type="compositionally biased region" description="Basic residues" evidence="6">
    <location>
        <begin position="62"/>
        <end position="71"/>
    </location>
</feature>
<dbReference type="InterPro" id="IPR044957">
    <property type="entry name" value="Ribosomal_bL32_bact"/>
</dbReference>
<evidence type="ECO:0000256" key="1">
    <source>
        <dbReference type="ARBA" id="ARBA00008560"/>
    </source>
</evidence>
<organism evidence="7 8">
    <name type="scientific">Candidatus Kaiserbacteria bacterium RIFCSPHIGHO2_01_FULL_55_17</name>
    <dbReference type="NCBI Taxonomy" id="1798484"/>
    <lineage>
        <taxon>Bacteria</taxon>
        <taxon>Candidatus Kaiseribacteriota</taxon>
    </lineage>
</organism>
<dbReference type="Proteomes" id="UP000177958">
    <property type="component" value="Unassembled WGS sequence"/>
</dbReference>
<keyword evidence="3 5" id="KW-0687">Ribonucleoprotein</keyword>
<dbReference type="InterPro" id="IPR002677">
    <property type="entry name" value="Ribosomal_bL32"/>
</dbReference>
<evidence type="ECO:0000313" key="7">
    <source>
        <dbReference type="EMBL" id="OGG57541.1"/>
    </source>
</evidence>
<dbReference type="PANTHER" id="PTHR35534:SF1">
    <property type="entry name" value="LARGE RIBOSOMAL SUBUNIT PROTEIN BL32"/>
    <property type="match status" value="1"/>
</dbReference>
<evidence type="ECO:0000256" key="2">
    <source>
        <dbReference type="ARBA" id="ARBA00022980"/>
    </source>
</evidence>
<dbReference type="GO" id="GO:0006412">
    <property type="term" value="P:translation"/>
    <property type="evidence" value="ECO:0007669"/>
    <property type="project" value="UniProtKB-UniRule"/>
</dbReference>
<feature type="compositionally biased region" description="Basic and acidic residues" evidence="6">
    <location>
        <begin position="80"/>
        <end position="90"/>
    </location>
</feature>
<protein>
    <recommendedName>
        <fullName evidence="4 5">Large ribosomal subunit protein bL32</fullName>
    </recommendedName>
</protein>
<dbReference type="AlphaFoldDB" id="A0A1F6D859"/>
<reference evidence="7 8" key="1">
    <citation type="journal article" date="2016" name="Nat. Commun.">
        <title>Thousands of microbial genomes shed light on interconnected biogeochemical processes in an aquifer system.</title>
        <authorList>
            <person name="Anantharaman K."/>
            <person name="Brown C.T."/>
            <person name="Hug L.A."/>
            <person name="Sharon I."/>
            <person name="Castelle C.J."/>
            <person name="Probst A.J."/>
            <person name="Thomas B.C."/>
            <person name="Singh A."/>
            <person name="Wilkins M.J."/>
            <person name="Karaoz U."/>
            <person name="Brodie E.L."/>
            <person name="Williams K.H."/>
            <person name="Hubbard S.S."/>
            <person name="Banfield J.F."/>
        </authorList>
    </citation>
    <scope>NUCLEOTIDE SEQUENCE [LARGE SCALE GENOMIC DNA]</scope>
</reference>
<dbReference type="EMBL" id="MFKX01000021">
    <property type="protein sequence ID" value="OGG57541.1"/>
    <property type="molecule type" value="Genomic_DNA"/>
</dbReference>
<sequence length="90" mass="10457">MVVRMRRNRSETAKRRSHHALTAVQTVKCECGSYRLSHRACPSCGKYRGRVVIDIVERAKREARRAKRRQTALRESGQITEDKEKETTQS</sequence>